<protein>
    <submittedName>
        <fullName evidence="2">Uncharacterized protein</fullName>
    </submittedName>
</protein>
<proteinExistence type="predicted"/>
<feature type="compositionally biased region" description="Basic and acidic residues" evidence="1">
    <location>
        <begin position="1"/>
        <end position="12"/>
    </location>
</feature>
<dbReference type="EMBL" id="JANEYF010003051">
    <property type="protein sequence ID" value="KAJ8939736.1"/>
    <property type="molecule type" value="Genomic_DNA"/>
</dbReference>
<feature type="compositionally biased region" description="Low complexity" evidence="1">
    <location>
        <begin position="17"/>
        <end position="28"/>
    </location>
</feature>
<feature type="region of interest" description="Disordered" evidence="1">
    <location>
        <begin position="111"/>
        <end position="151"/>
    </location>
</feature>
<gene>
    <name evidence="2" type="ORF">NQ314_011022</name>
</gene>
<keyword evidence="3" id="KW-1185">Reference proteome</keyword>
<dbReference type="Proteomes" id="UP001162156">
    <property type="component" value="Unassembled WGS sequence"/>
</dbReference>
<evidence type="ECO:0000313" key="2">
    <source>
        <dbReference type="EMBL" id="KAJ8939736.1"/>
    </source>
</evidence>
<reference evidence="2" key="1">
    <citation type="journal article" date="2023" name="Insect Mol. Biol.">
        <title>Genome sequencing provides insights into the evolution of gene families encoding plant cell wall-degrading enzymes in longhorned beetles.</title>
        <authorList>
            <person name="Shin N.R."/>
            <person name="Okamura Y."/>
            <person name="Kirsch R."/>
            <person name="Pauchet Y."/>
        </authorList>
    </citation>
    <scope>NUCLEOTIDE SEQUENCE</scope>
    <source>
        <strain evidence="2">RBIC_L_NR</strain>
    </source>
</reference>
<comment type="caution">
    <text evidence="2">The sequence shown here is derived from an EMBL/GenBank/DDBJ whole genome shotgun (WGS) entry which is preliminary data.</text>
</comment>
<sequence length="183" mass="20649">MTRKTEIAKIIEEGENSSLPSTSSPAKSVGTVRKNIVPSASSNSSISTSTKQLTEDLTQGIERAMTVLQYKHKKETTPNKRSRVSRKFAESLTDAEVIERMRDIENKKQLKLNKSSKKKTMKGKPKTKRKIDISSSSESDVSVHLESDDEEDDFCDLTIENEINVNEVDNNNHLPDLIQDNYY</sequence>
<accession>A0AAV8XL52</accession>
<name>A0AAV8XL52_9CUCU</name>
<evidence type="ECO:0000256" key="1">
    <source>
        <dbReference type="SAM" id="MobiDB-lite"/>
    </source>
</evidence>
<feature type="compositionally biased region" description="Basic residues" evidence="1">
    <location>
        <begin position="111"/>
        <end position="129"/>
    </location>
</feature>
<evidence type="ECO:0000313" key="3">
    <source>
        <dbReference type="Proteomes" id="UP001162156"/>
    </source>
</evidence>
<organism evidence="2 3">
    <name type="scientific">Rhamnusium bicolor</name>
    <dbReference type="NCBI Taxonomy" id="1586634"/>
    <lineage>
        <taxon>Eukaryota</taxon>
        <taxon>Metazoa</taxon>
        <taxon>Ecdysozoa</taxon>
        <taxon>Arthropoda</taxon>
        <taxon>Hexapoda</taxon>
        <taxon>Insecta</taxon>
        <taxon>Pterygota</taxon>
        <taxon>Neoptera</taxon>
        <taxon>Endopterygota</taxon>
        <taxon>Coleoptera</taxon>
        <taxon>Polyphaga</taxon>
        <taxon>Cucujiformia</taxon>
        <taxon>Chrysomeloidea</taxon>
        <taxon>Cerambycidae</taxon>
        <taxon>Lepturinae</taxon>
        <taxon>Rhagiini</taxon>
        <taxon>Rhamnusium</taxon>
    </lineage>
</organism>
<feature type="region of interest" description="Disordered" evidence="1">
    <location>
        <begin position="1"/>
        <end position="29"/>
    </location>
</feature>
<dbReference type="AlphaFoldDB" id="A0AAV8XL52"/>